<dbReference type="EMBL" id="ML145212">
    <property type="protein sequence ID" value="TBU53520.1"/>
    <property type="molecule type" value="Genomic_DNA"/>
</dbReference>
<sequence length="68" mass="7985">MRSWVYETGLPFGSIFLGLRPIECTMGPYWKIAQRDRTREEHVSTWEEGALHRLDSSLSRHRQGQQPV</sequence>
<reference evidence="1 2" key="1">
    <citation type="submission" date="2019-01" db="EMBL/GenBank/DDBJ databases">
        <title>Draft genome sequences of three monokaryotic isolates of the white-rot basidiomycete fungus Dichomitus squalens.</title>
        <authorList>
            <consortium name="DOE Joint Genome Institute"/>
            <person name="Lopez S.C."/>
            <person name="Andreopoulos B."/>
            <person name="Pangilinan J."/>
            <person name="Lipzen A."/>
            <person name="Riley R."/>
            <person name="Ahrendt S."/>
            <person name="Ng V."/>
            <person name="Barry K."/>
            <person name="Daum C."/>
            <person name="Grigoriev I.V."/>
            <person name="Hilden K.S."/>
            <person name="Makela M.R."/>
            <person name="de Vries R.P."/>
        </authorList>
    </citation>
    <scope>NUCLEOTIDE SEQUENCE [LARGE SCALE GENOMIC DNA]</scope>
    <source>
        <strain evidence="1 2">CBS 464.89</strain>
    </source>
</reference>
<keyword evidence="2" id="KW-1185">Reference proteome</keyword>
<proteinExistence type="predicted"/>
<dbReference type="AlphaFoldDB" id="A0A4Q9PEZ1"/>
<evidence type="ECO:0000313" key="1">
    <source>
        <dbReference type="EMBL" id="TBU53520.1"/>
    </source>
</evidence>
<name>A0A4Q9PEZ1_9APHY</name>
<gene>
    <name evidence="1" type="ORF">BD310DRAFT_937903</name>
</gene>
<organism evidence="1 2">
    <name type="scientific">Dichomitus squalens</name>
    <dbReference type="NCBI Taxonomy" id="114155"/>
    <lineage>
        <taxon>Eukaryota</taxon>
        <taxon>Fungi</taxon>
        <taxon>Dikarya</taxon>
        <taxon>Basidiomycota</taxon>
        <taxon>Agaricomycotina</taxon>
        <taxon>Agaricomycetes</taxon>
        <taxon>Polyporales</taxon>
        <taxon>Polyporaceae</taxon>
        <taxon>Dichomitus</taxon>
    </lineage>
</organism>
<dbReference type="Proteomes" id="UP000292082">
    <property type="component" value="Unassembled WGS sequence"/>
</dbReference>
<protein>
    <submittedName>
        <fullName evidence="1">Uncharacterized protein</fullName>
    </submittedName>
</protein>
<accession>A0A4Q9PEZ1</accession>
<evidence type="ECO:0000313" key="2">
    <source>
        <dbReference type="Proteomes" id="UP000292082"/>
    </source>
</evidence>